<reference evidence="1 2" key="1">
    <citation type="journal article" date="2016" name="Nat. Commun.">
        <title>Thousands of microbial genomes shed light on interconnected biogeochemical processes in an aquifer system.</title>
        <authorList>
            <person name="Anantharaman K."/>
            <person name="Brown C.T."/>
            <person name="Hug L.A."/>
            <person name="Sharon I."/>
            <person name="Castelle C.J."/>
            <person name="Probst A.J."/>
            <person name="Thomas B.C."/>
            <person name="Singh A."/>
            <person name="Wilkins M.J."/>
            <person name="Karaoz U."/>
            <person name="Brodie E.L."/>
            <person name="Williams K.H."/>
            <person name="Hubbard S.S."/>
            <person name="Banfield J.F."/>
        </authorList>
    </citation>
    <scope>NUCLEOTIDE SEQUENCE [LARGE SCALE GENOMIC DNA]</scope>
</reference>
<name>A0A1F6VRR4_9BACT</name>
<comment type="caution">
    <text evidence="1">The sequence shown here is derived from an EMBL/GenBank/DDBJ whole genome shotgun (WGS) entry which is preliminary data.</text>
</comment>
<dbReference type="AlphaFoldDB" id="A0A1F6VRR4"/>
<evidence type="ECO:0008006" key="3">
    <source>
        <dbReference type="Google" id="ProtNLM"/>
    </source>
</evidence>
<dbReference type="Proteomes" id="UP000179686">
    <property type="component" value="Unassembled WGS sequence"/>
</dbReference>
<evidence type="ECO:0000313" key="2">
    <source>
        <dbReference type="Proteomes" id="UP000179686"/>
    </source>
</evidence>
<organism evidence="1 2">
    <name type="scientific">Candidatus Nomurabacteria bacterium RIFCSPHIGHO2_02_FULL_38_15</name>
    <dbReference type="NCBI Taxonomy" id="1801752"/>
    <lineage>
        <taxon>Bacteria</taxon>
        <taxon>Candidatus Nomuraibacteriota</taxon>
    </lineage>
</organism>
<sequence>MEEIKSNEAYDKEYTVKLEEKTLENGTKWTNVSFVDETGREFPTTNNVEEDFNSGNLKISQGCKVRAFPASTNKNFLQIGEILP</sequence>
<proteinExistence type="predicted"/>
<dbReference type="EMBL" id="MFUC01000009">
    <property type="protein sequence ID" value="OGI72262.1"/>
    <property type="molecule type" value="Genomic_DNA"/>
</dbReference>
<protein>
    <recommendedName>
        <fullName evidence="3">DUF5666 domain-containing protein</fullName>
    </recommendedName>
</protein>
<evidence type="ECO:0000313" key="1">
    <source>
        <dbReference type="EMBL" id="OGI72262.1"/>
    </source>
</evidence>
<accession>A0A1F6VRR4</accession>
<gene>
    <name evidence="1" type="ORF">A3J61_02125</name>
</gene>